<dbReference type="RefSeq" id="WP_253648068.1">
    <property type="nucleotide sequence ID" value="NZ_BAAAMO010000001.1"/>
</dbReference>
<evidence type="ECO:0000256" key="1">
    <source>
        <dbReference type="SAM" id="MobiDB-lite"/>
    </source>
</evidence>
<evidence type="ECO:0000313" key="2">
    <source>
        <dbReference type="EMBL" id="MFD0927565.1"/>
    </source>
</evidence>
<protein>
    <submittedName>
        <fullName evidence="2">Uncharacterized protein</fullName>
    </submittedName>
</protein>
<dbReference type="Proteomes" id="UP001597068">
    <property type="component" value="Unassembled WGS sequence"/>
</dbReference>
<keyword evidence="3" id="KW-1185">Reference proteome</keyword>
<dbReference type="EMBL" id="JBHTIL010000006">
    <property type="protein sequence ID" value="MFD0927565.1"/>
    <property type="molecule type" value="Genomic_DNA"/>
</dbReference>
<proteinExistence type="predicted"/>
<reference evidence="3" key="1">
    <citation type="journal article" date="2019" name="Int. J. Syst. Evol. Microbiol.">
        <title>The Global Catalogue of Microorganisms (GCM) 10K type strain sequencing project: providing services to taxonomists for standard genome sequencing and annotation.</title>
        <authorList>
            <consortium name="The Broad Institute Genomics Platform"/>
            <consortium name="The Broad Institute Genome Sequencing Center for Infectious Disease"/>
            <person name="Wu L."/>
            <person name="Ma J."/>
        </authorList>
    </citation>
    <scope>NUCLEOTIDE SEQUENCE [LARGE SCALE GENOMIC DNA]</scope>
    <source>
        <strain evidence="3">CCUG 50873</strain>
    </source>
</reference>
<gene>
    <name evidence="2" type="ORF">ACFQ04_17630</name>
</gene>
<evidence type="ECO:0000313" key="3">
    <source>
        <dbReference type="Proteomes" id="UP001597068"/>
    </source>
</evidence>
<comment type="caution">
    <text evidence="2">The sequence shown here is derived from an EMBL/GenBank/DDBJ whole genome shotgun (WGS) entry which is preliminary data.</text>
</comment>
<name>A0ABW3GAP9_9NOCA</name>
<feature type="compositionally biased region" description="Basic and acidic residues" evidence="1">
    <location>
        <begin position="38"/>
        <end position="49"/>
    </location>
</feature>
<organism evidence="2 3">
    <name type="scientific">Williamsia deligens</name>
    <dbReference type="NCBI Taxonomy" id="321325"/>
    <lineage>
        <taxon>Bacteria</taxon>
        <taxon>Bacillati</taxon>
        <taxon>Actinomycetota</taxon>
        <taxon>Actinomycetes</taxon>
        <taxon>Mycobacteriales</taxon>
        <taxon>Nocardiaceae</taxon>
        <taxon>Williamsia</taxon>
    </lineage>
</organism>
<sequence length="56" mass="5713">MSADTPAPDERSDDEEREAPAPGPADHGGSGGMATRELGAHGDDAHGDDAHDDETD</sequence>
<accession>A0ABW3GAP9</accession>
<feature type="region of interest" description="Disordered" evidence="1">
    <location>
        <begin position="1"/>
        <end position="56"/>
    </location>
</feature>